<evidence type="ECO:0000259" key="5">
    <source>
        <dbReference type="PROSITE" id="PS50041"/>
    </source>
</evidence>
<evidence type="ECO:0000256" key="3">
    <source>
        <dbReference type="ARBA" id="ARBA00023157"/>
    </source>
</evidence>
<feature type="signal peptide" evidence="4">
    <location>
        <begin position="1"/>
        <end position="26"/>
    </location>
</feature>
<dbReference type="InterPro" id="IPR001304">
    <property type="entry name" value="C-type_lectin-like"/>
</dbReference>
<feature type="domain" description="C-type lectin" evidence="5">
    <location>
        <begin position="36"/>
        <end position="164"/>
    </location>
</feature>
<dbReference type="SUPFAM" id="SSF56436">
    <property type="entry name" value="C-type lectin-like"/>
    <property type="match status" value="1"/>
</dbReference>
<sequence length="168" mass="18738">MSPISCFHCVLLGLLATGFFPRGTEALECPTGWLLHGAYCYGVFGSKLSWKEADEDCMAYSKRGRLASILSSSQGAMISSHLQTLEDEEDFPTGIWIGMHDPNKKGYWKWADLSIPNYSPWSKEEVLPEPGTPTKGGCVYLSARTDFAKFHIAPCSEKMRYMCKMTFG</sequence>
<accession>A0AA35KZU8</accession>
<dbReference type="PANTHER" id="PTHR22803">
    <property type="entry name" value="MANNOSE, PHOSPHOLIPASE, LECTIN RECEPTOR RELATED"/>
    <property type="match status" value="1"/>
</dbReference>
<feature type="chain" id="PRO_5041449323" evidence="4">
    <location>
        <begin position="27"/>
        <end position="168"/>
    </location>
</feature>
<dbReference type="Pfam" id="PF00059">
    <property type="entry name" value="Lectin_C"/>
    <property type="match status" value="1"/>
</dbReference>
<evidence type="ECO:0000313" key="6">
    <source>
        <dbReference type="EMBL" id="CAI5786627.1"/>
    </source>
</evidence>
<dbReference type="Gene3D" id="3.10.100.10">
    <property type="entry name" value="Mannose-Binding Protein A, subunit A"/>
    <property type="match status" value="1"/>
</dbReference>
<dbReference type="SMART" id="SM00034">
    <property type="entry name" value="CLECT"/>
    <property type="match status" value="1"/>
</dbReference>
<evidence type="ECO:0000313" key="7">
    <source>
        <dbReference type="Proteomes" id="UP001178461"/>
    </source>
</evidence>
<evidence type="ECO:0000256" key="1">
    <source>
        <dbReference type="ARBA" id="ARBA00004613"/>
    </source>
</evidence>
<dbReference type="InterPro" id="IPR050111">
    <property type="entry name" value="C-type_lectin/snaclec_domain"/>
</dbReference>
<protein>
    <submittedName>
        <fullName evidence="6">C-type lectin domain-containing protein</fullName>
    </submittedName>
</protein>
<keyword evidence="3" id="KW-1015">Disulfide bond</keyword>
<dbReference type="GO" id="GO:0005576">
    <property type="term" value="C:extracellular region"/>
    <property type="evidence" value="ECO:0007669"/>
    <property type="project" value="UniProtKB-SubCell"/>
</dbReference>
<dbReference type="AlphaFoldDB" id="A0AA35KZU8"/>
<dbReference type="InterPro" id="IPR016186">
    <property type="entry name" value="C-type_lectin-like/link_sf"/>
</dbReference>
<organism evidence="6 7">
    <name type="scientific">Podarcis lilfordi</name>
    <name type="common">Lilford's wall lizard</name>
    <dbReference type="NCBI Taxonomy" id="74358"/>
    <lineage>
        <taxon>Eukaryota</taxon>
        <taxon>Metazoa</taxon>
        <taxon>Chordata</taxon>
        <taxon>Craniata</taxon>
        <taxon>Vertebrata</taxon>
        <taxon>Euteleostomi</taxon>
        <taxon>Lepidosauria</taxon>
        <taxon>Squamata</taxon>
        <taxon>Bifurcata</taxon>
        <taxon>Unidentata</taxon>
        <taxon>Episquamata</taxon>
        <taxon>Laterata</taxon>
        <taxon>Lacertibaenia</taxon>
        <taxon>Lacertidae</taxon>
        <taxon>Podarcis</taxon>
    </lineage>
</organism>
<keyword evidence="7" id="KW-1185">Reference proteome</keyword>
<comment type="subcellular location">
    <subcellularLocation>
        <location evidence="1">Secreted</location>
    </subcellularLocation>
</comment>
<evidence type="ECO:0000256" key="4">
    <source>
        <dbReference type="SAM" id="SignalP"/>
    </source>
</evidence>
<evidence type="ECO:0000256" key="2">
    <source>
        <dbReference type="ARBA" id="ARBA00022525"/>
    </source>
</evidence>
<name>A0AA35KZU8_9SAUR</name>
<dbReference type="PROSITE" id="PS50041">
    <property type="entry name" value="C_TYPE_LECTIN_2"/>
    <property type="match status" value="1"/>
</dbReference>
<dbReference type="InterPro" id="IPR016187">
    <property type="entry name" value="CTDL_fold"/>
</dbReference>
<proteinExistence type="predicted"/>
<dbReference type="Proteomes" id="UP001178461">
    <property type="component" value="Chromosome 10"/>
</dbReference>
<keyword evidence="2" id="KW-0964">Secreted</keyword>
<gene>
    <name evidence="6" type="ORF">PODLI_1B033912</name>
</gene>
<reference evidence="6" key="1">
    <citation type="submission" date="2022-12" db="EMBL/GenBank/DDBJ databases">
        <authorList>
            <person name="Alioto T."/>
            <person name="Alioto T."/>
            <person name="Gomez Garrido J."/>
        </authorList>
    </citation>
    <scope>NUCLEOTIDE SEQUENCE</scope>
</reference>
<keyword evidence="4" id="KW-0732">Signal</keyword>
<dbReference type="EMBL" id="OX395135">
    <property type="protein sequence ID" value="CAI5786627.1"/>
    <property type="molecule type" value="Genomic_DNA"/>
</dbReference>